<reference evidence="1" key="1">
    <citation type="submission" date="2018-05" db="EMBL/GenBank/DDBJ databases">
        <title>Draft genome of Mucuna pruriens seed.</title>
        <authorList>
            <person name="Nnadi N.E."/>
            <person name="Vos R."/>
            <person name="Hasami M.H."/>
            <person name="Devisetty U.K."/>
            <person name="Aguiy J.C."/>
        </authorList>
    </citation>
    <scope>NUCLEOTIDE SEQUENCE [LARGE SCALE GENOMIC DNA]</scope>
    <source>
        <strain evidence="1">JCA_2017</strain>
    </source>
</reference>
<comment type="caution">
    <text evidence="1">The sequence shown here is derived from an EMBL/GenBank/DDBJ whole genome shotgun (WGS) entry which is preliminary data.</text>
</comment>
<dbReference type="AlphaFoldDB" id="A0A371E817"/>
<protein>
    <submittedName>
        <fullName evidence="1">Uncharacterized protein</fullName>
    </submittedName>
</protein>
<organism evidence="1 2">
    <name type="scientific">Mucuna pruriens</name>
    <name type="common">Velvet bean</name>
    <name type="synonym">Dolichos pruriens</name>
    <dbReference type="NCBI Taxonomy" id="157652"/>
    <lineage>
        <taxon>Eukaryota</taxon>
        <taxon>Viridiplantae</taxon>
        <taxon>Streptophyta</taxon>
        <taxon>Embryophyta</taxon>
        <taxon>Tracheophyta</taxon>
        <taxon>Spermatophyta</taxon>
        <taxon>Magnoliopsida</taxon>
        <taxon>eudicotyledons</taxon>
        <taxon>Gunneridae</taxon>
        <taxon>Pentapetalae</taxon>
        <taxon>rosids</taxon>
        <taxon>fabids</taxon>
        <taxon>Fabales</taxon>
        <taxon>Fabaceae</taxon>
        <taxon>Papilionoideae</taxon>
        <taxon>50 kb inversion clade</taxon>
        <taxon>NPAAA clade</taxon>
        <taxon>indigoferoid/millettioid clade</taxon>
        <taxon>Phaseoleae</taxon>
        <taxon>Mucuna</taxon>
    </lineage>
</organism>
<accession>A0A371E817</accession>
<feature type="non-terminal residue" evidence="1">
    <location>
        <position position="1"/>
    </location>
</feature>
<evidence type="ECO:0000313" key="1">
    <source>
        <dbReference type="EMBL" id="RDX62178.1"/>
    </source>
</evidence>
<proteinExistence type="predicted"/>
<gene>
    <name evidence="1" type="ORF">CR513_59516</name>
</gene>
<name>A0A371E817_MUCPR</name>
<dbReference type="Proteomes" id="UP000257109">
    <property type="component" value="Unassembled WGS sequence"/>
</dbReference>
<dbReference type="EMBL" id="QJKJ01015642">
    <property type="protein sequence ID" value="RDX62178.1"/>
    <property type="molecule type" value="Genomic_DNA"/>
</dbReference>
<sequence length="115" mass="13567">MMLNLVKVQKVEIEIISTMEEKKITREEDVTISTKVEITTSYHIIKQEMETILVLSSEEEDMVTIIRNKQILIILFNTFLEDESIVYLDTWYSNHVCEKKELFSAIDETVIYCKI</sequence>
<evidence type="ECO:0000313" key="2">
    <source>
        <dbReference type="Proteomes" id="UP000257109"/>
    </source>
</evidence>
<keyword evidence="2" id="KW-1185">Reference proteome</keyword>